<dbReference type="InterPro" id="IPR043502">
    <property type="entry name" value="DNA/RNA_pol_sf"/>
</dbReference>
<evidence type="ECO:0000259" key="1">
    <source>
        <dbReference type="Pfam" id="PF17919"/>
    </source>
</evidence>
<comment type="caution">
    <text evidence="2">The sequence shown here is derived from an EMBL/GenBank/DDBJ whole genome shotgun (WGS) entry which is preliminary data.</text>
</comment>
<feature type="domain" description="Reverse transcriptase/retrotransposon-derived protein RNase H-like" evidence="1">
    <location>
        <begin position="378"/>
        <end position="424"/>
    </location>
</feature>
<protein>
    <recommendedName>
        <fullName evidence="1">Reverse transcriptase/retrotransposon-derived protein RNase H-like domain-containing protein</fullName>
    </recommendedName>
</protein>
<keyword evidence="3" id="KW-1185">Reference proteome</keyword>
<dbReference type="PANTHER" id="PTHR15503:SF22">
    <property type="entry name" value="TRANSPOSON TY3-I GAG POLYPROTEIN"/>
    <property type="match status" value="1"/>
</dbReference>
<proteinExistence type="predicted"/>
<dbReference type="AlphaFoldDB" id="A0AAE1W2U2"/>
<reference evidence="2" key="1">
    <citation type="submission" date="2020-06" db="EMBL/GenBank/DDBJ databases">
        <authorList>
            <person name="Li T."/>
            <person name="Hu X."/>
            <person name="Zhang T."/>
            <person name="Song X."/>
            <person name="Zhang H."/>
            <person name="Dai N."/>
            <person name="Sheng W."/>
            <person name="Hou X."/>
            <person name="Wei L."/>
        </authorList>
    </citation>
    <scope>NUCLEOTIDE SEQUENCE</scope>
    <source>
        <strain evidence="2">K16</strain>
        <tissue evidence="2">Leaf</tissue>
    </source>
</reference>
<sequence>MVSLDASRQPSLDVGDLHKGFGASFWPLSTKIIAKLFVNWLNASFGAYALIQRLSFDFWVLSLALFPALGHPGYAPFSQFWLFSNSLGALPPTFFTTSLESFAPYSSPFSNGDQVLLLLADDDSLDDSPRPDPHLVSTSLVLPPPFPTALLDHSIPSLLEYFHLSSEAYAGSSSPCTLLLHALVLRHSFAVLVDSSSSHNIMQPRIASFLQLSIFDIPCFAVMGSTVTLIGELPSHPQQITFHHLLRLLSTDAIASCHATSITPQSPKSPSLSQSTTLDQLNSLTLTSKQTFVPYSPNSHIFSVLHGLPPVHQHDHHIHLIPGSHSINVHPYHYPHFQREAMAKLVTDMLQEGIIRPSTSPFSSVVLLVKKKDDSFAWTKETQLAFLTLKGAMTTILVLAIPNFSIPFDLMTDASSVAIGVVLS</sequence>
<name>A0AAE1W2U2_9LAMI</name>
<dbReference type="EMBL" id="JACGWL010000016">
    <property type="protein sequence ID" value="KAK4385599.1"/>
    <property type="molecule type" value="Genomic_DNA"/>
</dbReference>
<dbReference type="SUPFAM" id="SSF56672">
    <property type="entry name" value="DNA/RNA polymerases"/>
    <property type="match status" value="1"/>
</dbReference>
<dbReference type="Gene3D" id="3.10.10.10">
    <property type="entry name" value="HIV Type 1 Reverse Transcriptase, subunit A, domain 1"/>
    <property type="match status" value="1"/>
</dbReference>
<dbReference type="InterPro" id="IPR041577">
    <property type="entry name" value="RT_RNaseH_2"/>
</dbReference>
<accession>A0AAE1W2U2</accession>
<gene>
    <name evidence="2" type="ORF">Sango_2683900</name>
</gene>
<reference evidence="2" key="2">
    <citation type="journal article" date="2024" name="Plant">
        <title>Genomic evolution and insights into agronomic trait innovations of Sesamum species.</title>
        <authorList>
            <person name="Miao H."/>
            <person name="Wang L."/>
            <person name="Qu L."/>
            <person name="Liu H."/>
            <person name="Sun Y."/>
            <person name="Le M."/>
            <person name="Wang Q."/>
            <person name="Wei S."/>
            <person name="Zheng Y."/>
            <person name="Lin W."/>
            <person name="Duan Y."/>
            <person name="Cao H."/>
            <person name="Xiong S."/>
            <person name="Wang X."/>
            <person name="Wei L."/>
            <person name="Li C."/>
            <person name="Ma Q."/>
            <person name="Ju M."/>
            <person name="Zhao R."/>
            <person name="Li G."/>
            <person name="Mu C."/>
            <person name="Tian Q."/>
            <person name="Mei H."/>
            <person name="Zhang T."/>
            <person name="Gao T."/>
            <person name="Zhang H."/>
        </authorList>
    </citation>
    <scope>NUCLEOTIDE SEQUENCE</scope>
    <source>
        <strain evidence="2">K16</strain>
    </source>
</reference>
<dbReference type="InterPro" id="IPR032567">
    <property type="entry name" value="RTL1-rel"/>
</dbReference>
<dbReference type="PANTHER" id="PTHR15503">
    <property type="entry name" value="LDOC1 RELATED"/>
    <property type="match status" value="1"/>
</dbReference>
<evidence type="ECO:0000313" key="3">
    <source>
        <dbReference type="Proteomes" id="UP001289374"/>
    </source>
</evidence>
<organism evidence="2 3">
    <name type="scientific">Sesamum angolense</name>
    <dbReference type="NCBI Taxonomy" id="2727404"/>
    <lineage>
        <taxon>Eukaryota</taxon>
        <taxon>Viridiplantae</taxon>
        <taxon>Streptophyta</taxon>
        <taxon>Embryophyta</taxon>
        <taxon>Tracheophyta</taxon>
        <taxon>Spermatophyta</taxon>
        <taxon>Magnoliopsida</taxon>
        <taxon>eudicotyledons</taxon>
        <taxon>Gunneridae</taxon>
        <taxon>Pentapetalae</taxon>
        <taxon>asterids</taxon>
        <taxon>lamiids</taxon>
        <taxon>Lamiales</taxon>
        <taxon>Pedaliaceae</taxon>
        <taxon>Sesamum</taxon>
    </lineage>
</organism>
<evidence type="ECO:0000313" key="2">
    <source>
        <dbReference type="EMBL" id="KAK4385599.1"/>
    </source>
</evidence>
<dbReference type="Pfam" id="PF17919">
    <property type="entry name" value="RT_RNaseH_2"/>
    <property type="match status" value="1"/>
</dbReference>
<dbReference type="Proteomes" id="UP001289374">
    <property type="component" value="Unassembled WGS sequence"/>
</dbReference>